<dbReference type="EMBL" id="CAJNOJ010001212">
    <property type="protein sequence ID" value="CAF1546564.1"/>
    <property type="molecule type" value="Genomic_DNA"/>
</dbReference>
<gene>
    <name evidence="1" type="ORF">EDS130_LOCUS45695</name>
    <name evidence="2" type="ORF">XAT740_LOCUS50185</name>
</gene>
<dbReference type="AlphaFoldDB" id="A0A816CHZ2"/>
<sequence length="124" mass="14923">MMDFSKLSIGQRRFVEDHLYGYTDTRYQCVRAWSTDTEKVAEVIHLVDDSVLLQHAIQNLFDESKRWHIQSQSQLNTWSDFKREMILRFDKGSNMHDINDFSQSKTMMKERRRNIVKLELDICF</sequence>
<proteinExistence type="predicted"/>
<keyword evidence="3" id="KW-1185">Reference proteome</keyword>
<name>A0A816CHZ2_ADIRI</name>
<comment type="caution">
    <text evidence="2">The sequence shown here is derived from an EMBL/GenBank/DDBJ whole genome shotgun (WGS) entry which is preliminary data.</text>
</comment>
<reference evidence="2" key="1">
    <citation type="submission" date="2021-02" db="EMBL/GenBank/DDBJ databases">
        <authorList>
            <person name="Nowell W R."/>
        </authorList>
    </citation>
    <scope>NUCLEOTIDE SEQUENCE</scope>
</reference>
<protein>
    <submittedName>
        <fullName evidence="2">Uncharacterized protein</fullName>
    </submittedName>
</protein>
<evidence type="ECO:0000313" key="3">
    <source>
        <dbReference type="Proteomes" id="UP000663828"/>
    </source>
</evidence>
<evidence type="ECO:0000313" key="2">
    <source>
        <dbReference type="EMBL" id="CAF1620562.1"/>
    </source>
</evidence>
<organism evidence="2 3">
    <name type="scientific">Adineta ricciae</name>
    <name type="common">Rotifer</name>
    <dbReference type="NCBI Taxonomy" id="249248"/>
    <lineage>
        <taxon>Eukaryota</taxon>
        <taxon>Metazoa</taxon>
        <taxon>Spiralia</taxon>
        <taxon>Gnathifera</taxon>
        <taxon>Rotifera</taxon>
        <taxon>Eurotatoria</taxon>
        <taxon>Bdelloidea</taxon>
        <taxon>Adinetida</taxon>
        <taxon>Adinetidae</taxon>
        <taxon>Adineta</taxon>
    </lineage>
</organism>
<dbReference type="Proteomes" id="UP000663828">
    <property type="component" value="Unassembled WGS sequence"/>
</dbReference>
<accession>A0A816CHZ2</accession>
<evidence type="ECO:0000313" key="1">
    <source>
        <dbReference type="EMBL" id="CAF1546564.1"/>
    </source>
</evidence>
<dbReference type="EMBL" id="CAJNOR010007624">
    <property type="protein sequence ID" value="CAF1620562.1"/>
    <property type="molecule type" value="Genomic_DNA"/>
</dbReference>
<dbReference type="Proteomes" id="UP000663852">
    <property type="component" value="Unassembled WGS sequence"/>
</dbReference>